<reference evidence="1 2" key="1">
    <citation type="journal article" date="2020" name="IScience">
        <title>Genome Sequencing of the Endangered Kingdonia uniflora (Circaeasteraceae, Ranunculales) Reveals Potential Mechanisms of Evolutionary Specialization.</title>
        <authorList>
            <person name="Sun Y."/>
            <person name="Deng T."/>
            <person name="Zhang A."/>
            <person name="Moore M.J."/>
            <person name="Landis J.B."/>
            <person name="Lin N."/>
            <person name="Zhang H."/>
            <person name="Zhang X."/>
            <person name="Huang J."/>
            <person name="Zhang X."/>
            <person name="Sun H."/>
            <person name="Wang H."/>
        </authorList>
    </citation>
    <scope>NUCLEOTIDE SEQUENCE [LARGE SCALE GENOMIC DNA]</scope>
    <source>
        <strain evidence="1">TB1705</strain>
        <tissue evidence="1">Leaf</tissue>
    </source>
</reference>
<dbReference type="Proteomes" id="UP000541444">
    <property type="component" value="Unassembled WGS sequence"/>
</dbReference>
<protein>
    <submittedName>
        <fullName evidence="1">Uncharacterized protein</fullName>
    </submittedName>
</protein>
<evidence type="ECO:0000313" key="1">
    <source>
        <dbReference type="EMBL" id="KAF6166435.1"/>
    </source>
</evidence>
<dbReference type="AlphaFoldDB" id="A0A7J7NGX7"/>
<name>A0A7J7NGX7_9MAGN</name>
<accession>A0A7J7NGX7</accession>
<keyword evidence="2" id="KW-1185">Reference proteome</keyword>
<gene>
    <name evidence="1" type="ORF">GIB67_034986</name>
</gene>
<dbReference type="OrthoDB" id="276388at2759"/>
<evidence type="ECO:0000313" key="2">
    <source>
        <dbReference type="Proteomes" id="UP000541444"/>
    </source>
</evidence>
<comment type="caution">
    <text evidence="1">The sequence shown here is derived from an EMBL/GenBank/DDBJ whole genome shotgun (WGS) entry which is preliminary data.</text>
</comment>
<proteinExistence type="predicted"/>
<dbReference type="EMBL" id="JACGCM010000792">
    <property type="protein sequence ID" value="KAF6166435.1"/>
    <property type="molecule type" value="Genomic_DNA"/>
</dbReference>
<sequence>MSFKALDRLRYDLVGFFMCKRVMNALPIEGLLQKGFLCEVADDGPFSLADQVSGVYFGWEKLNTDEILKVVVGIG</sequence>
<organism evidence="1 2">
    <name type="scientific">Kingdonia uniflora</name>
    <dbReference type="NCBI Taxonomy" id="39325"/>
    <lineage>
        <taxon>Eukaryota</taxon>
        <taxon>Viridiplantae</taxon>
        <taxon>Streptophyta</taxon>
        <taxon>Embryophyta</taxon>
        <taxon>Tracheophyta</taxon>
        <taxon>Spermatophyta</taxon>
        <taxon>Magnoliopsida</taxon>
        <taxon>Ranunculales</taxon>
        <taxon>Circaeasteraceae</taxon>
        <taxon>Kingdonia</taxon>
    </lineage>
</organism>